<keyword evidence="2" id="KW-1133">Transmembrane helix</keyword>
<gene>
    <name evidence="3" type="ORF">IZO911_LOCUS9759</name>
    <name evidence="4" type="ORF">KXQ929_LOCUS4932</name>
</gene>
<evidence type="ECO:0000256" key="1">
    <source>
        <dbReference type="SAM" id="MobiDB-lite"/>
    </source>
</evidence>
<dbReference type="Proteomes" id="UP000663868">
    <property type="component" value="Unassembled WGS sequence"/>
</dbReference>
<keyword evidence="2" id="KW-0472">Membrane</keyword>
<comment type="caution">
    <text evidence="3">The sequence shown here is derived from an EMBL/GenBank/DDBJ whole genome shotgun (WGS) entry which is preliminary data.</text>
</comment>
<organism evidence="3 5">
    <name type="scientific">Adineta steineri</name>
    <dbReference type="NCBI Taxonomy" id="433720"/>
    <lineage>
        <taxon>Eukaryota</taxon>
        <taxon>Metazoa</taxon>
        <taxon>Spiralia</taxon>
        <taxon>Gnathifera</taxon>
        <taxon>Rotifera</taxon>
        <taxon>Eurotatoria</taxon>
        <taxon>Bdelloidea</taxon>
        <taxon>Adinetida</taxon>
        <taxon>Adinetidae</taxon>
        <taxon>Adineta</taxon>
    </lineage>
</organism>
<proteinExistence type="predicted"/>
<reference evidence="3" key="1">
    <citation type="submission" date="2021-02" db="EMBL/GenBank/DDBJ databases">
        <authorList>
            <person name="Nowell W R."/>
        </authorList>
    </citation>
    <scope>NUCLEOTIDE SEQUENCE</scope>
</reference>
<evidence type="ECO:0000313" key="5">
    <source>
        <dbReference type="Proteomes" id="UP000663860"/>
    </source>
</evidence>
<evidence type="ECO:0000313" key="4">
    <source>
        <dbReference type="EMBL" id="CAF3597104.1"/>
    </source>
</evidence>
<evidence type="ECO:0000256" key="2">
    <source>
        <dbReference type="SAM" id="Phobius"/>
    </source>
</evidence>
<name>A0A813WEK4_9BILA</name>
<dbReference type="EMBL" id="CAJNOE010000069">
    <property type="protein sequence ID" value="CAF0854148.1"/>
    <property type="molecule type" value="Genomic_DNA"/>
</dbReference>
<accession>A0A813WEK4</accession>
<evidence type="ECO:0000313" key="3">
    <source>
        <dbReference type="EMBL" id="CAF0854148.1"/>
    </source>
</evidence>
<keyword evidence="2" id="KW-0812">Transmembrane</keyword>
<dbReference type="Proteomes" id="UP000663860">
    <property type="component" value="Unassembled WGS sequence"/>
</dbReference>
<dbReference type="EMBL" id="CAJOBB010000175">
    <property type="protein sequence ID" value="CAF3597104.1"/>
    <property type="molecule type" value="Genomic_DNA"/>
</dbReference>
<sequence length="68" mass="7501">MEQVLAQIGILGAGMAIGNVLIKLGTAAARKIISAIDRRGESDHSNPQPYYQPMPGPPYNYYQATRYY</sequence>
<feature type="region of interest" description="Disordered" evidence="1">
    <location>
        <begin position="37"/>
        <end position="57"/>
    </location>
</feature>
<protein>
    <submittedName>
        <fullName evidence="3">Uncharacterized protein</fullName>
    </submittedName>
</protein>
<feature type="transmembrane region" description="Helical" evidence="2">
    <location>
        <begin position="6"/>
        <end position="29"/>
    </location>
</feature>
<dbReference type="AlphaFoldDB" id="A0A813WEK4"/>